<dbReference type="EMBL" id="JADCUA010000026">
    <property type="protein sequence ID" value="KAH9831405.1"/>
    <property type="molecule type" value="Genomic_DNA"/>
</dbReference>
<dbReference type="InterPro" id="IPR002403">
    <property type="entry name" value="Cyt_P450_E_grp-IV"/>
</dbReference>
<keyword evidence="7" id="KW-0408">Iron</keyword>
<comment type="cofactor">
    <cofactor evidence="1">
        <name>heme</name>
        <dbReference type="ChEBI" id="CHEBI:30413"/>
    </cofactor>
</comment>
<evidence type="ECO:0000313" key="9">
    <source>
        <dbReference type="EMBL" id="KAH9831405.1"/>
    </source>
</evidence>
<dbReference type="InterPro" id="IPR036396">
    <property type="entry name" value="Cyt_P450_sf"/>
</dbReference>
<dbReference type="Gene3D" id="1.10.630.10">
    <property type="entry name" value="Cytochrome P450"/>
    <property type="match status" value="1"/>
</dbReference>
<dbReference type="RefSeq" id="XP_047774532.1">
    <property type="nucleotide sequence ID" value="XM_047925859.1"/>
</dbReference>
<reference evidence="9 10" key="1">
    <citation type="journal article" date="2021" name="Environ. Microbiol.">
        <title>Gene family expansions and transcriptome signatures uncover fungal adaptations to wood decay.</title>
        <authorList>
            <person name="Hage H."/>
            <person name="Miyauchi S."/>
            <person name="Viragh M."/>
            <person name="Drula E."/>
            <person name="Min B."/>
            <person name="Chaduli D."/>
            <person name="Navarro D."/>
            <person name="Favel A."/>
            <person name="Norest M."/>
            <person name="Lesage-Meessen L."/>
            <person name="Balint B."/>
            <person name="Merenyi Z."/>
            <person name="de Eugenio L."/>
            <person name="Morin E."/>
            <person name="Martinez A.T."/>
            <person name="Baldrian P."/>
            <person name="Stursova M."/>
            <person name="Martinez M.J."/>
            <person name="Novotny C."/>
            <person name="Magnuson J.K."/>
            <person name="Spatafora J.W."/>
            <person name="Maurice S."/>
            <person name="Pangilinan J."/>
            <person name="Andreopoulos W."/>
            <person name="LaButti K."/>
            <person name="Hundley H."/>
            <person name="Na H."/>
            <person name="Kuo A."/>
            <person name="Barry K."/>
            <person name="Lipzen A."/>
            <person name="Henrissat B."/>
            <person name="Riley R."/>
            <person name="Ahrendt S."/>
            <person name="Nagy L.G."/>
            <person name="Grigoriev I.V."/>
            <person name="Martin F."/>
            <person name="Rosso M.N."/>
        </authorList>
    </citation>
    <scope>NUCLEOTIDE SEQUENCE [LARGE SCALE GENOMIC DNA]</scope>
    <source>
        <strain evidence="9 10">CIRM-BRFM 1785</strain>
    </source>
</reference>
<comment type="similarity">
    <text evidence="3">Belongs to the cytochrome P450 family.</text>
</comment>
<accession>A0ABQ8K4R8</accession>
<evidence type="ECO:0000256" key="4">
    <source>
        <dbReference type="ARBA" id="ARBA00022617"/>
    </source>
</evidence>
<evidence type="ECO:0000256" key="2">
    <source>
        <dbReference type="ARBA" id="ARBA00005179"/>
    </source>
</evidence>
<protein>
    <submittedName>
        <fullName evidence="9">Cytochrome P450</fullName>
    </submittedName>
</protein>
<dbReference type="PRINTS" id="PR00385">
    <property type="entry name" value="P450"/>
</dbReference>
<evidence type="ECO:0000256" key="5">
    <source>
        <dbReference type="ARBA" id="ARBA00022723"/>
    </source>
</evidence>
<dbReference type="GeneID" id="72006591"/>
<evidence type="ECO:0000313" key="10">
    <source>
        <dbReference type="Proteomes" id="UP000814176"/>
    </source>
</evidence>
<keyword evidence="4" id="KW-0349">Heme</keyword>
<dbReference type="Proteomes" id="UP000814176">
    <property type="component" value="Unassembled WGS sequence"/>
</dbReference>
<comment type="caution">
    <text evidence="9">The sequence shown here is derived from an EMBL/GenBank/DDBJ whole genome shotgun (WGS) entry which is preliminary data.</text>
</comment>
<organism evidence="9 10">
    <name type="scientific">Rhodofomes roseus</name>
    <dbReference type="NCBI Taxonomy" id="34475"/>
    <lineage>
        <taxon>Eukaryota</taxon>
        <taxon>Fungi</taxon>
        <taxon>Dikarya</taxon>
        <taxon>Basidiomycota</taxon>
        <taxon>Agaricomycotina</taxon>
        <taxon>Agaricomycetes</taxon>
        <taxon>Polyporales</taxon>
        <taxon>Rhodofomes</taxon>
    </lineage>
</organism>
<dbReference type="CDD" id="cd11069">
    <property type="entry name" value="CYP_FUM15-like"/>
    <property type="match status" value="1"/>
</dbReference>
<proteinExistence type="inferred from homology"/>
<dbReference type="InterPro" id="IPR050121">
    <property type="entry name" value="Cytochrome_P450_monoxygenase"/>
</dbReference>
<name>A0ABQ8K4R8_9APHY</name>
<dbReference type="InterPro" id="IPR001128">
    <property type="entry name" value="Cyt_P450"/>
</dbReference>
<dbReference type="Pfam" id="PF00067">
    <property type="entry name" value="p450"/>
    <property type="match status" value="1"/>
</dbReference>
<evidence type="ECO:0000256" key="7">
    <source>
        <dbReference type="ARBA" id="ARBA00023004"/>
    </source>
</evidence>
<evidence type="ECO:0000256" key="8">
    <source>
        <dbReference type="ARBA" id="ARBA00023033"/>
    </source>
</evidence>
<comment type="pathway">
    <text evidence="2">Secondary metabolite biosynthesis.</text>
</comment>
<keyword evidence="8" id="KW-0503">Monooxygenase</keyword>
<dbReference type="PRINTS" id="PR00465">
    <property type="entry name" value="EP450IV"/>
</dbReference>
<evidence type="ECO:0000256" key="3">
    <source>
        <dbReference type="ARBA" id="ARBA00010617"/>
    </source>
</evidence>
<dbReference type="PANTHER" id="PTHR24305:SF166">
    <property type="entry name" value="CYTOCHROME P450 12A4, MITOCHONDRIAL-RELATED"/>
    <property type="match status" value="1"/>
</dbReference>
<evidence type="ECO:0000256" key="1">
    <source>
        <dbReference type="ARBA" id="ARBA00001971"/>
    </source>
</evidence>
<keyword evidence="5" id="KW-0479">Metal-binding</keyword>
<sequence length="546" mass="61471">MLHNILQVVQAAIALSIAWVLGRMARSHLTYARLRKLRGPQSMSLMTGNLKQWFARDGDAFQRHVALDYGSVVKIHGMMGRPILYVSDPWALHSILIKEEPIYQPSKAFIEMAHILFGPGLLATRGIPHSRQRKLLNPVFSINHMRRMLPIFYDVVYKLQDAMRTTIEGGKSETDILGWTVRVALELIGQGGLGCSFDPLVEERREPFADAIKAFNPTMVRLAVIRRFIPYVQVLGPPWFRRKVVELLPKTTIIRQVHDIVDTINSRAAQIYEGKKAVLQQGDEAVIEQLGEGKDLIGILMRANMAVDETERLPEDEVVAQISTFVFAALETTSTTLARILHLLSMNQDVQRKLREELLEARAVEGISYDELDSLPLLDSVCRETLRLYPPATNIVRVAQEDNIVPLSQPITTSDGRTLTELFVPQGTEILIGTYASNVNKDLWGPDALEWKPQRWSQLPSAVTDARIPGVYSNLLTFLAGKRACIGFKFSEMEMKVVLAVLLTHFTFDLTEKPIVWNVAAIRYPTVGKESTRPEMPLKVGIYRSA</sequence>
<keyword evidence="6" id="KW-0560">Oxidoreductase</keyword>
<dbReference type="SUPFAM" id="SSF48264">
    <property type="entry name" value="Cytochrome P450"/>
    <property type="match status" value="1"/>
</dbReference>
<dbReference type="PANTHER" id="PTHR24305">
    <property type="entry name" value="CYTOCHROME P450"/>
    <property type="match status" value="1"/>
</dbReference>
<keyword evidence="10" id="KW-1185">Reference proteome</keyword>
<evidence type="ECO:0000256" key="6">
    <source>
        <dbReference type="ARBA" id="ARBA00023002"/>
    </source>
</evidence>
<gene>
    <name evidence="9" type="ORF">C8Q71DRAFT_798996</name>
</gene>